<evidence type="ECO:0000256" key="3">
    <source>
        <dbReference type="ARBA" id="ARBA00007063"/>
    </source>
</evidence>
<feature type="transmembrane region" description="Helical" evidence="10">
    <location>
        <begin position="272"/>
        <end position="298"/>
    </location>
</feature>
<evidence type="ECO:0000256" key="9">
    <source>
        <dbReference type="ARBA" id="ARBA00023136"/>
    </source>
</evidence>
<feature type="transmembrane region" description="Helical" evidence="10">
    <location>
        <begin position="373"/>
        <end position="396"/>
    </location>
</feature>
<evidence type="ECO:0000256" key="10">
    <source>
        <dbReference type="RuleBase" id="RU363075"/>
    </source>
</evidence>
<evidence type="ECO:0000256" key="6">
    <source>
        <dbReference type="ARBA" id="ARBA00022692"/>
    </source>
</evidence>
<dbReference type="InterPro" id="IPR005599">
    <property type="entry name" value="GPI_mannosylTrfase"/>
</dbReference>
<organism evidence="12 13">
    <name type="scientific">Gracilariopsis chorda</name>
    <dbReference type="NCBI Taxonomy" id="448386"/>
    <lineage>
        <taxon>Eukaryota</taxon>
        <taxon>Rhodophyta</taxon>
        <taxon>Florideophyceae</taxon>
        <taxon>Rhodymeniophycidae</taxon>
        <taxon>Gracilariales</taxon>
        <taxon>Gracilariaceae</taxon>
        <taxon>Gracilariopsis</taxon>
    </lineage>
</organism>
<dbReference type="STRING" id="448386.A0A2V3ITJ8"/>
<dbReference type="GO" id="GO:0000026">
    <property type="term" value="F:alpha-1,2-mannosyltransferase activity"/>
    <property type="evidence" value="ECO:0007669"/>
    <property type="project" value="TreeGrafter"/>
</dbReference>
<comment type="pathway">
    <text evidence="2">Protein modification; protein glycosylation.</text>
</comment>
<comment type="subcellular location">
    <subcellularLocation>
        <location evidence="1 10">Endoplasmic reticulum membrane</location>
        <topology evidence="1 10">Multi-pass membrane protein</topology>
    </subcellularLocation>
</comment>
<dbReference type="PANTHER" id="PTHR22760:SF2">
    <property type="entry name" value="ALPHA-1,2-MANNOSYLTRANSFERASE ALG9"/>
    <property type="match status" value="1"/>
</dbReference>
<evidence type="ECO:0000256" key="1">
    <source>
        <dbReference type="ARBA" id="ARBA00004477"/>
    </source>
</evidence>
<name>A0A2V3ITJ8_9FLOR</name>
<keyword evidence="4 10" id="KW-0328">Glycosyltransferase</keyword>
<comment type="similarity">
    <text evidence="3 10">Belongs to the glycosyltransferase 22 family.</text>
</comment>
<evidence type="ECO:0000256" key="11">
    <source>
        <dbReference type="SAM" id="SignalP"/>
    </source>
</evidence>
<proteinExistence type="inferred from homology"/>
<reference evidence="12 13" key="1">
    <citation type="journal article" date="2018" name="Mol. Biol. Evol.">
        <title>Analysis of the draft genome of the red seaweed Gracilariopsis chorda provides insights into genome size evolution in Rhodophyta.</title>
        <authorList>
            <person name="Lee J."/>
            <person name="Yang E.C."/>
            <person name="Graf L."/>
            <person name="Yang J.H."/>
            <person name="Qiu H."/>
            <person name="Zel Zion U."/>
            <person name="Chan C.X."/>
            <person name="Stephens T.G."/>
            <person name="Weber A.P.M."/>
            <person name="Boo G.H."/>
            <person name="Boo S.M."/>
            <person name="Kim K.M."/>
            <person name="Shin Y."/>
            <person name="Jung M."/>
            <person name="Lee S.J."/>
            <person name="Yim H.S."/>
            <person name="Lee J.H."/>
            <person name="Bhattacharya D."/>
            <person name="Yoon H.S."/>
        </authorList>
    </citation>
    <scope>NUCLEOTIDE SEQUENCE [LARGE SCALE GENOMIC DNA]</scope>
    <source>
        <strain evidence="12 13">SKKU-2015</strain>
        <tissue evidence="12">Whole body</tissue>
    </source>
</reference>
<feature type="signal peptide" evidence="11">
    <location>
        <begin position="1"/>
        <end position="18"/>
    </location>
</feature>
<dbReference type="UniPathway" id="UPA00378"/>
<dbReference type="EMBL" id="NBIV01000060">
    <property type="protein sequence ID" value="PXF45453.1"/>
    <property type="molecule type" value="Genomic_DNA"/>
</dbReference>
<feature type="transmembrane region" description="Helical" evidence="10">
    <location>
        <begin position="310"/>
        <end position="327"/>
    </location>
</feature>
<dbReference type="Proteomes" id="UP000247409">
    <property type="component" value="Unassembled WGS sequence"/>
</dbReference>
<evidence type="ECO:0000256" key="5">
    <source>
        <dbReference type="ARBA" id="ARBA00022679"/>
    </source>
</evidence>
<dbReference type="EC" id="2.4.1.-" evidence="10"/>
<dbReference type="AlphaFoldDB" id="A0A2V3ITJ8"/>
<dbReference type="Pfam" id="PF03901">
    <property type="entry name" value="Glyco_transf_22"/>
    <property type="match status" value="1"/>
</dbReference>
<evidence type="ECO:0000313" key="13">
    <source>
        <dbReference type="Proteomes" id="UP000247409"/>
    </source>
</evidence>
<comment type="caution">
    <text evidence="12">The sequence shown here is derived from an EMBL/GenBank/DDBJ whole genome shotgun (WGS) entry which is preliminary data.</text>
</comment>
<accession>A0A2V3ITJ8</accession>
<feature type="transmembrane region" description="Helical" evidence="10">
    <location>
        <begin position="333"/>
        <end position="353"/>
    </location>
</feature>
<keyword evidence="7 10" id="KW-0256">Endoplasmic reticulum</keyword>
<feature type="transmembrane region" description="Helical" evidence="10">
    <location>
        <begin position="150"/>
        <end position="168"/>
    </location>
</feature>
<gene>
    <name evidence="12" type="ORF">BWQ96_04751</name>
</gene>
<evidence type="ECO:0000256" key="8">
    <source>
        <dbReference type="ARBA" id="ARBA00022989"/>
    </source>
</evidence>
<dbReference type="GO" id="GO:0005789">
    <property type="term" value="C:endoplasmic reticulum membrane"/>
    <property type="evidence" value="ECO:0007669"/>
    <property type="project" value="UniProtKB-SubCell"/>
</dbReference>
<keyword evidence="13" id="KW-1185">Reference proteome</keyword>
<dbReference type="PANTHER" id="PTHR22760">
    <property type="entry name" value="GLYCOSYLTRANSFERASE"/>
    <property type="match status" value="1"/>
</dbReference>
<keyword evidence="11" id="KW-0732">Signal</keyword>
<protein>
    <recommendedName>
        <fullName evidence="10">Mannosyltransferase</fullName>
        <ecNumber evidence="10">2.4.1.-</ecNumber>
    </recommendedName>
</protein>
<keyword evidence="5 12" id="KW-0808">Transferase</keyword>
<feature type="transmembrane region" description="Helical" evidence="10">
    <location>
        <begin position="174"/>
        <end position="195"/>
    </location>
</feature>
<evidence type="ECO:0000256" key="7">
    <source>
        <dbReference type="ARBA" id="ARBA00022824"/>
    </source>
</evidence>
<keyword evidence="9 10" id="KW-0472">Membrane</keyword>
<feature type="transmembrane region" description="Helical" evidence="10">
    <location>
        <begin position="207"/>
        <end position="227"/>
    </location>
</feature>
<feature type="transmembrane region" description="Helical" evidence="10">
    <location>
        <begin position="124"/>
        <end position="143"/>
    </location>
</feature>
<dbReference type="OrthoDB" id="497541at2759"/>
<keyword evidence="8 10" id="KW-1133">Transmembrane helix</keyword>
<feature type="chain" id="PRO_5015873939" description="Mannosyltransferase" evidence="11">
    <location>
        <begin position="19"/>
        <end position="577"/>
    </location>
</feature>
<dbReference type="GO" id="GO:0006487">
    <property type="term" value="P:protein N-linked glycosylation"/>
    <property type="evidence" value="ECO:0007669"/>
    <property type="project" value="TreeGrafter"/>
</dbReference>
<evidence type="ECO:0000256" key="4">
    <source>
        <dbReference type="ARBA" id="ARBA00022676"/>
    </source>
</evidence>
<sequence>MKVVMLFLSACVLAFVRSFGAIFSPIADCDETFNYWEPMHFLLFGFGLQTWEYSPVYCLRSFAFLFPYAAVAKIGMVVHPHISPLTDVTGIQSPKIFSFYALRLVQSLMSCFAETYLIEATYDRFGASAAWFLLLFLISSAGLFRSAAEFLPSSFAMICLCVAVSAWMKNKFFVAVFFVALATLLGWVFAAALAVPMAIHMVLQRNGLATFVRNAFTCGFLVLAYMVPIDSFLYGKLAIPPLNHILYNVFPEEGTGSHIFGVENWSFYVINLFLNCNFAAALVIGFPIVVFVAWLASVYDASGVQLWERIIFLSPAYVALAVFLPQPHKEERFLAPCYPLIALVAAVAMSDCLRTLSRPHEKQIVNGRGIIRVLILFSTMVVVVLSCAAGFSRALMQVTSFRAPLSVYQDLSQIELNTVGNLTKQGHEINICVGKEWYRFPSSFFLPDRHFRLRFVRSSFTGLLPKPFAEHVNGTRLIPSGMNPYNREDPRQFFEWQNEGGCHYFVDFDLSHRSESPTYEDIPIPVEGRHVILRKRFLDSDESKPGYRAFALPKSESKLVYGEYRIIRNSALLPPMR</sequence>
<keyword evidence="6 10" id="KW-0812">Transmembrane</keyword>
<evidence type="ECO:0000313" key="12">
    <source>
        <dbReference type="EMBL" id="PXF45453.1"/>
    </source>
</evidence>
<evidence type="ECO:0000256" key="2">
    <source>
        <dbReference type="ARBA" id="ARBA00004922"/>
    </source>
</evidence>